<dbReference type="EC" id="2.7.13.3" evidence="2"/>
<dbReference type="Pfam" id="PF00015">
    <property type="entry name" value="MCPsignal"/>
    <property type="match status" value="1"/>
</dbReference>
<dbReference type="InterPro" id="IPR035965">
    <property type="entry name" value="PAS-like_dom_sf"/>
</dbReference>
<dbReference type="Pfam" id="PF08447">
    <property type="entry name" value="PAS_3"/>
    <property type="match status" value="2"/>
</dbReference>
<dbReference type="OrthoDB" id="9765776at2"/>
<dbReference type="InterPro" id="IPR052162">
    <property type="entry name" value="Sensor_kinase/Photoreceptor"/>
</dbReference>
<protein>
    <recommendedName>
        <fullName evidence="2">histidine kinase</fullName>
        <ecNumber evidence="2">2.7.13.3</ecNumber>
    </recommendedName>
</protein>
<evidence type="ECO:0000259" key="9">
    <source>
        <dbReference type="PROSITE" id="PS50113"/>
    </source>
</evidence>
<dbReference type="STRING" id="1747903.ASR47_1007237"/>
<comment type="catalytic activity">
    <reaction evidence="1">
        <text>ATP + protein L-histidine = ADP + protein N-phospho-L-histidine.</text>
        <dbReference type="EC" id="2.7.13.3"/>
    </reaction>
</comment>
<dbReference type="SUPFAM" id="SSF58104">
    <property type="entry name" value="Methyl-accepting chemotaxis protein (MCP) signaling domain"/>
    <property type="match status" value="1"/>
</dbReference>
<sequence>MLKNLLSSLWKNVPPAPNAQAAAELDAMEQEADELRGELDDMQMRFDLVLHASGEGFWDMKVPVDDTTGAANPFFWSAKFRQLVGYRDERDFPNVLASWADLLHPQDKQPTLKAFAAHMGDRSGRTPYDVKYRLRCKDGVYRWFRARGETLRASDGTPLRVAGTLVSIEEALTLERDLEVTRTRFELSREIVNDGVWDLAVVAGDPVNPRNVFWWSPQFRRLLGFVEESEFPNVVDSWASRLHPEDKEATMTAFLRHLNDKTGATPYDVCYRLRCKNDQYRWFRARGQTKRAADGTALRAVGALADIQAEKDRDEAQRQRVKYNDQLEASLKDIGEIVSAIQRIAQQTDLIALNAAVEASRAGEAGRGFSVIAGEIRTLSRLTSEATVDVTDIRRKLEAGRLELLQS</sequence>
<dbReference type="AlphaFoldDB" id="A0A1A7BZ41"/>
<accession>A0A1A7BZ41</accession>
<dbReference type="PANTHER" id="PTHR43304:SF1">
    <property type="entry name" value="PAC DOMAIN-CONTAINING PROTEIN"/>
    <property type="match status" value="1"/>
</dbReference>
<dbReference type="CDD" id="cd00130">
    <property type="entry name" value="PAS"/>
    <property type="match status" value="2"/>
</dbReference>
<keyword evidence="7" id="KW-0175">Coiled coil</keyword>
<keyword evidence="5" id="KW-0418">Kinase</keyword>
<evidence type="ECO:0000256" key="7">
    <source>
        <dbReference type="SAM" id="Coils"/>
    </source>
</evidence>
<evidence type="ECO:0000256" key="5">
    <source>
        <dbReference type="ARBA" id="ARBA00022777"/>
    </source>
</evidence>
<dbReference type="SUPFAM" id="SSF55785">
    <property type="entry name" value="PYP-like sensor domain (PAS domain)"/>
    <property type="match status" value="2"/>
</dbReference>
<dbReference type="InterPro" id="IPR000014">
    <property type="entry name" value="PAS"/>
</dbReference>
<gene>
    <name evidence="10" type="ORF">ASR47_1007237</name>
</gene>
<dbReference type="InterPro" id="IPR000700">
    <property type="entry name" value="PAS-assoc_C"/>
</dbReference>
<keyword evidence="11" id="KW-1185">Reference proteome</keyword>
<dbReference type="PRINTS" id="PR00260">
    <property type="entry name" value="CHEMTRNSDUCR"/>
</dbReference>
<dbReference type="GO" id="GO:0007165">
    <property type="term" value="P:signal transduction"/>
    <property type="evidence" value="ECO:0007669"/>
    <property type="project" value="UniProtKB-KW"/>
</dbReference>
<dbReference type="GO" id="GO:0004888">
    <property type="term" value="F:transmembrane signaling receptor activity"/>
    <property type="evidence" value="ECO:0007669"/>
    <property type="project" value="InterPro"/>
</dbReference>
<evidence type="ECO:0000256" key="1">
    <source>
        <dbReference type="ARBA" id="ARBA00000085"/>
    </source>
</evidence>
<dbReference type="Proteomes" id="UP000092713">
    <property type="component" value="Unassembled WGS sequence"/>
</dbReference>
<organism evidence="10 11">
    <name type="scientific">Janthinobacterium psychrotolerans</name>
    <dbReference type="NCBI Taxonomy" id="1747903"/>
    <lineage>
        <taxon>Bacteria</taxon>
        <taxon>Pseudomonadati</taxon>
        <taxon>Pseudomonadota</taxon>
        <taxon>Betaproteobacteria</taxon>
        <taxon>Burkholderiales</taxon>
        <taxon>Oxalobacteraceae</taxon>
        <taxon>Janthinobacterium</taxon>
    </lineage>
</organism>
<proteinExistence type="predicted"/>
<evidence type="ECO:0000256" key="4">
    <source>
        <dbReference type="ARBA" id="ARBA00022679"/>
    </source>
</evidence>
<keyword evidence="4" id="KW-0808">Transferase</keyword>
<keyword evidence="3" id="KW-0597">Phosphoprotein</keyword>
<dbReference type="SMART" id="SM00086">
    <property type="entry name" value="PAC"/>
    <property type="match status" value="2"/>
</dbReference>
<dbReference type="Gene3D" id="3.30.450.20">
    <property type="entry name" value="PAS domain"/>
    <property type="match status" value="2"/>
</dbReference>
<dbReference type="InterPro" id="IPR013655">
    <property type="entry name" value="PAS_fold_3"/>
</dbReference>
<feature type="domain" description="PAC" evidence="9">
    <location>
        <begin position="128"/>
        <end position="180"/>
    </location>
</feature>
<dbReference type="GO" id="GO:0016020">
    <property type="term" value="C:membrane"/>
    <property type="evidence" value="ECO:0007669"/>
    <property type="project" value="InterPro"/>
</dbReference>
<reference evidence="10 11" key="1">
    <citation type="submission" date="2016-04" db="EMBL/GenBank/DDBJ databases">
        <title>Draft genome sequence of Janthinobacterium psychrotolerans sp. nov., isolated from freshwater sediments in Denmark.</title>
        <authorList>
            <person name="Gong X."/>
            <person name="Skrivergaard S."/>
            <person name="Korsgaard B.S."/>
            <person name="Schreiber L."/>
            <person name="Marshall I.P."/>
            <person name="Finster K."/>
            <person name="Schramm A."/>
        </authorList>
    </citation>
    <scope>NUCLEOTIDE SEQUENCE [LARGE SCALE GENOMIC DNA]</scope>
    <source>
        <strain evidence="10 11">S3-2</strain>
    </source>
</reference>
<evidence type="ECO:0000313" key="10">
    <source>
        <dbReference type="EMBL" id="OBV38921.1"/>
    </source>
</evidence>
<name>A0A1A7BZ41_9BURK</name>
<comment type="caution">
    <text evidence="10">The sequence shown here is derived from an EMBL/GenBank/DDBJ whole genome shotgun (WGS) entry which is preliminary data.</text>
</comment>
<dbReference type="EMBL" id="LOCQ01000056">
    <property type="protein sequence ID" value="OBV38921.1"/>
    <property type="molecule type" value="Genomic_DNA"/>
</dbReference>
<keyword evidence="6" id="KW-0807">Transducer</keyword>
<evidence type="ECO:0000313" key="11">
    <source>
        <dbReference type="Proteomes" id="UP000092713"/>
    </source>
</evidence>
<dbReference type="InterPro" id="IPR004089">
    <property type="entry name" value="MCPsignal_dom"/>
</dbReference>
<evidence type="ECO:0000259" key="8">
    <source>
        <dbReference type="PROSITE" id="PS50111"/>
    </source>
</evidence>
<dbReference type="InterPro" id="IPR001610">
    <property type="entry name" value="PAC"/>
</dbReference>
<feature type="coiled-coil region" evidence="7">
    <location>
        <begin position="18"/>
        <end position="45"/>
    </location>
</feature>
<feature type="domain" description="Methyl-accepting transducer" evidence="8">
    <location>
        <begin position="325"/>
        <end position="407"/>
    </location>
</feature>
<evidence type="ECO:0000256" key="3">
    <source>
        <dbReference type="ARBA" id="ARBA00022553"/>
    </source>
</evidence>
<dbReference type="PROSITE" id="PS50111">
    <property type="entry name" value="CHEMOTAXIS_TRANSDUC_2"/>
    <property type="match status" value="1"/>
</dbReference>
<dbReference type="Gene3D" id="6.10.250.3200">
    <property type="match status" value="1"/>
</dbReference>
<dbReference type="PANTHER" id="PTHR43304">
    <property type="entry name" value="PHYTOCHROME-LIKE PROTEIN CPH1"/>
    <property type="match status" value="1"/>
</dbReference>
<evidence type="ECO:0000256" key="2">
    <source>
        <dbReference type="ARBA" id="ARBA00012438"/>
    </source>
</evidence>
<dbReference type="PROSITE" id="PS50113">
    <property type="entry name" value="PAC"/>
    <property type="match status" value="1"/>
</dbReference>
<dbReference type="InterPro" id="IPR004090">
    <property type="entry name" value="Chemotax_Me-accpt_rcpt"/>
</dbReference>
<evidence type="ECO:0000256" key="6">
    <source>
        <dbReference type="PROSITE-ProRule" id="PRU00284"/>
    </source>
</evidence>
<dbReference type="RefSeq" id="WP_065308625.1">
    <property type="nucleotide sequence ID" value="NZ_LOCQ01000056.1"/>
</dbReference>
<dbReference type="GO" id="GO:0006935">
    <property type="term" value="P:chemotaxis"/>
    <property type="evidence" value="ECO:0007669"/>
    <property type="project" value="InterPro"/>
</dbReference>
<dbReference type="GO" id="GO:0004673">
    <property type="term" value="F:protein histidine kinase activity"/>
    <property type="evidence" value="ECO:0007669"/>
    <property type="project" value="UniProtKB-EC"/>
</dbReference>